<organism evidence="1 2">
    <name type="scientific">Haloferax volcanii</name>
    <name type="common">Halobacterium volcanii</name>
    <dbReference type="NCBI Taxonomy" id="2246"/>
    <lineage>
        <taxon>Archaea</taxon>
        <taxon>Methanobacteriati</taxon>
        <taxon>Methanobacteriota</taxon>
        <taxon>Stenosarchaea group</taxon>
        <taxon>Halobacteria</taxon>
        <taxon>Halobacteriales</taxon>
        <taxon>Haloferacaceae</taxon>
        <taxon>Haloferax</taxon>
    </lineage>
</organism>
<dbReference type="EMBL" id="VMTR01000251">
    <property type="protein sequence ID" value="TVT89846.1"/>
    <property type="molecule type" value="Genomic_DNA"/>
</dbReference>
<protein>
    <submittedName>
        <fullName evidence="1">Uncharacterized protein</fullName>
    </submittedName>
</protein>
<evidence type="ECO:0000313" key="1">
    <source>
        <dbReference type="EMBL" id="TVT89846.1"/>
    </source>
</evidence>
<dbReference type="Proteomes" id="UP000320212">
    <property type="component" value="Unassembled WGS sequence"/>
</dbReference>
<reference evidence="1 2" key="1">
    <citation type="submission" date="2019-07" db="EMBL/GenBank/DDBJ databases">
        <title>Draft genome sequence of Haloferax volcanii SS0101, isolated from salt farm in Samut Sakhon, Thailand.</title>
        <authorList>
            <person name="Wanthongcharoen S."/>
            <person name="Yamprayoonswat W."/>
            <person name="Ruangsuj P."/>
            <person name="Thongpramul N."/>
            <person name="Jumpathong W."/>
            <person name="Sittihan S."/>
            <person name="Kanjanavas P."/>
            <person name="Yasawong M."/>
        </authorList>
    </citation>
    <scope>NUCLEOTIDE SEQUENCE [LARGE SCALE GENOMIC DNA]</scope>
    <source>
        <strain evidence="1 2">SS0101</strain>
    </source>
</reference>
<proteinExistence type="predicted"/>
<comment type="caution">
    <text evidence="1">The sequence shown here is derived from an EMBL/GenBank/DDBJ whole genome shotgun (WGS) entry which is preliminary data.</text>
</comment>
<accession>A0A558FWF6</accession>
<gene>
    <name evidence="1" type="ORF">FQA18_18260</name>
</gene>
<name>A0A558FWF6_HALVO</name>
<dbReference type="AlphaFoldDB" id="A0A558FWF6"/>
<evidence type="ECO:0000313" key="2">
    <source>
        <dbReference type="Proteomes" id="UP000320212"/>
    </source>
</evidence>
<dbReference type="RefSeq" id="WP_144859666.1">
    <property type="nucleotide sequence ID" value="NZ_VMTR01000251.1"/>
</dbReference>
<sequence>MKVFEVPLHLLYERTNGSQTLTSNDLALAHHILTPLSKDQLLSDVDVDNPLEVLRDNPAEQPQFYLGQLCGYGENESPSLDTPSAQLPLNCDVAFTQAVDGRLGQARELLEYLIQRDAEVDSLDTALIERYEQRQSEFTSEERDITVRAASGTTAEEDALAGRLLRWLETQENDFVFAQQEVPVGIQRSAATLDREITTDRTISEVLKPSGRRKLPKGFWTDAEIAQSFGSGSFSGAARVDLVIAGPKTVYVTELKTESQPIRSVPDVYQYLGQSLFYSDCFTEDHPSIAAEQRVIPVLAAESIRIEDEIMKASFEKHGVALLDVPKEKWVVHPHDVV</sequence>